<dbReference type="Proteomes" id="UP000019116">
    <property type="component" value="Chromosome 4A"/>
</dbReference>
<dbReference type="EnsemblPlants" id="TraesCS4A02G109800.1">
    <property type="protein sequence ID" value="TraesCS4A02G109800.1.cds1"/>
    <property type="gene ID" value="TraesCS4A02G109800"/>
</dbReference>
<dbReference type="Gramene" id="TraesNOR4A03G02069330.1">
    <property type="protein sequence ID" value="TraesNOR4A03G02069330.1.CDS1"/>
    <property type="gene ID" value="TraesNOR4A03G02069330"/>
</dbReference>
<dbReference type="OMA" id="RRIHKNN"/>
<name>A0A3B6HUS2_WHEAT</name>
<proteinExistence type="predicted"/>
<feature type="region of interest" description="Disordered" evidence="1">
    <location>
        <begin position="36"/>
        <end position="63"/>
    </location>
</feature>
<evidence type="ECO:0000256" key="1">
    <source>
        <dbReference type="SAM" id="MobiDB-lite"/>
    </source>
</evidence>
<dbReference type="PANTHER" id="PTHR36083:SF1">
    <property type="entry name" value="LARGE RIBOSOMAL SUBUNIT PROTEIN BL32C"/>
    <property type="match status" value="1"/>
</dbReference>
<reference evidence="2" key="1">
    <citation type="submission" date="2018-08" db="EMBL/GenBank/DDBJ databases">
        <authorList>
            <person name="Rossello M."/>
        </authorList>
    </citation>
    <scope>NUCLEOTIDE SEQUENCE [LARGE SCALE GENOMIC DNA]</scope>
    <source>
        <strain evidence="2">cv. Chinese Spring</strain>
    </source>
</reference>
<reference evidence="2" key="2">
    <citation type="submission" date="2018-10" db="UniProtKB">
        <authorList>
            <consortium name="EnsemblPlants"/>
        </authorList>
    </citation>
    <scope>IDENTIFICATION</scope>
</reference>
<dbReference type="Gramene" id="TraesKAR4A01G0082420.1">
    <property type="protein sequence ID" value="cds.TraesKAR4A01G0082420.1"/>
    <property type="gene ID" value="TraesKAR4A01G0082420"/>
</dbReference>
<dbReference type="AlphaFoldDB" id="A0A3B6HUS2"/>
<dbReference type="STRING" id="4565.A0A3B6HUS2"/>
<dbReference type="Gramene" id="TraesLAC4A03G01996240.1">
    <property type="protein sequence ID" value="TraesLAC4A03G01996240.1.CDS1"/>
    <property type="gene ID" value="TraesLAC4A03G01996240"/>
</dbReference>
<evidence type="ECO:0000313" key="3">
    <source>
        <dbReference type="Proteomes" id="UP000019116"/>
    </source>
</evidence>
<feature type="compositionally biased region" description="Polar residues" evidence="1">
    <location>
        <begin position="54"/>
        <end position="63"/>
    </location>
</feature>
<protein>
    <recommendedName>
        <fullName evidence="4">Ribosomal protein L32</fullName>
    </recommendedName>
</protein>
<evidence type="ECO:0000313" key="2">
    <source>
        <dbReference type="EnsemblPlants" id="TraesCS4A02G109800.1.cds1"/>
    </source>
</evidence>
<organism evidence="2">
    <name type="scientific">Triticum aestivum</name>
    <name type="common">Wheat</name>
    <dbReference type="NCBI Taxonomy" id="4565"/>
    <lineage>
        <taxon>Eukaryota</taxon>
        <taxon>Viridiplantae</taxon>
        <taxon>Streptophyta</taxon>
        <taxon>Embryophyta</taxon>
        <taxon>Tracheophyta</taxon>
        <taxon>Spermatophyta</taxon>
        <taxon>Magnoliopsida</taxon>
        <taxon>Liliopsida</taxon>
        <taxon>Poales</taxon>
        <taxon>Poaceae</taxon>
        <taxon>BOP clade</taxon>
        <taxon>Pooideae</taxon>
        <taxon>Triticodae</taxon>
        <taxon>Triticeae</taxon>
        <taxon>Triticinae</taxon>
        <taxon>Triticum</taxon>
    </lineage>
</organism>
<dbReference type="InterPro" id="IPR044958">
    <property type="entry name" value="Ribosomal_bL32_plant/cyanobact"/>
</dbReference>
<dbReference type="Gramene" id="TraesJAG4A03G02049750.1">
    <property type="protein sequence ID" value="TraesJAG4A03G02049750.1.CDS1"/>
    <property type="gene ID" value="TraesJAG4A03G02049750"/>
</dbReference>
<keyword evidence="3" id="KW-1185">Reference proteome</keyword>
<dbReference type="Gramene" id="TraesCS4A03G0227200.1">
    <property type="protein sequence ID" value="TraesCS4A03G0227200.1.CDS1"/>
    <property type="gene ID" value="TraesCS4A03G0227200"/>
</dbReference>
<dbReference type="Gramene" id="TraesCS4A02G109800.1">
    <property type="protein sequence ID" value="TraesCS4A02G109800.1.cds1"/>
    <property type="gene ID" value="TraesCS4A02G109800"/>
</dbReference>
<dbReference type="Gramene" id="TraesWEE_scaffold_077962_01G000200.1">
    <property type="protein sequence ID" value="TraesWEE_scaffold_077962_01G000200.1"/>
    <property type="gene ID" value="TraesWEE_scaffold_077962_01G000200"/>
</dbReference>
<dbReference type="Gramene" id="TraesMAC4A03G02042150.1">
    <property type="protein sequence ID" value="TraesMAC4A03G02042150.1.CDS1"/>
    <property type="gene ID" value="TraesMAC4A03G02042150"/>
</dbReference>
<accession>A0A3B6HUS2</accession>
<dbReference type="PANTHER" id="PTHR36083">
    <property type="entry name" value="50S RIBOSOMAL PROTEIN L32, CHLOROPLASTIC"/>
    <property type="match status" value="1"/>
</dbReference>
<evidence type="ECO:0008006" key="4">
    <source>
        <dbReference type="Google" id="ProtNLM"/>
    </source>
</evidence>
<sequence>MTVPTKLTSMSKRRIHKNNRKKKTYFSIVQSHYSVKSRSFSSGNEHPKPKVFARQQTNKKILE</sequence>